<dbReference type="SUPFAM" id="SSF51735">
    <property type="entry name" value="NAD(P)-binding Rossmann-fold domains"/>
    <property type="match status" value="1"/>
</dbReference>
<dbReference type="InterPro" id="IPR002347">
    <property type="entry name" value="SDR_fam"/>
</dbReference>
<organism evidence="2 3">
    <name type="scientific">Nesterenkonia aurantiaca</name>
    <dbReference type="NCBI Taxonomy" id="1436010"/>
    <lineage>
        <taxon>Bacteria</taxon>
        <taxon>Bacillati</taxon>
        <taxon>Actinomycetota</taxon>
        <taxon>Actinomycetes</taxon>
        <taxon>Micrococcales</taxon>
        <taxon>Micrococcaceae</taxon>
        <taxon>Nesterenkonia</taxon>
    </lineage>
</organism>
<evidence type="ECO:0000256" key="1">
    <source>
        <dbReference type="SAM" id="MobiDB-lite"/>
    </source>
</evidence>
<dbReference type="PANTHER" id="PTHR42808:SF3">
    <property type="entry name" value="HYDROXYSTEROID DEHYDROGENASE-LIKE PROTEIN 2"/>
    <property type="match status" value="1"/>
</dbReference>
<dbReference type="EMBL" id="SOAN01000009">
    <property type="protein sequence ID" value="TDS83734.1"/>
    <property type="molecule type" value="Genomic_DNA"/>
</dbReference>
<dbReference type="RefSeq" id="WP_036473301.1">
    <property type="nucleotide sequence ID" value="NZ_SOAN01000009.1"/>
</dbReference>
<dbReference type="AlphaFoldDB" id="A0A4R7FY30"/>
<gene>
    <name evidence="2" type="ORF">EV640_10919</name>
</gene>
<evidence type="ECO:0000313" key="3">
    <source>
        <dbReference type="Proteomes" id="UP000294506"/>
    </source>
</evidence>
<reference evidence="2 3" key="1">
    <citation type="submission" date="2019-03" db="EMBL/GenBank/DDBJ databases">
        <title>Genomic Encyclopedia of Type Strains, Phase III (KMG-III): the genomes of soil and plant-associated and newly described type strains.</title>
        <authorList>
            <person name="Whitman W."/>
        </authorList>
    </citation>
    <scope>NUCLEOTIDE SEQUENCE [LARGE SCALE GENOMIC DNA]</scope>
    <source>
        <strain evidence="2 3">DSM 27373</strain>
    </source>
</reference>
<keyword evidence="3" id="KW-1185">Reference proteome</keyword>
<dbReference type="PRINTS" id="PR00081">
    <property type="entry name" value="GDHRDH"/>
</dbReference>
<dbReference type="Gene3D" id="3.40.50.720">
    <property type="entry name" value="NAD(P)-binding Rossmann-like Domain"/>
    <property type="match status" value="1"/>
</dbReference>
<evidence type="ECO:0000313" key="2">
    <source>
        <dbReference type="EMBL" id="TDS83734.1"/>
    </source>
</evidence>
<dbReference type="InterPro" id="IPR036291">
    <property type="entry name" value="NAD(P)-bd_dom_sf"/>
</dbReference>
<dbReference type="PANTHER" id="PTHR42808">
    <property type="entry name" value="HYDROXYSTEROID DEHYDROGENASE-LIKE PROTEIN 2"/>
    <property type="match status" value="1"/>
</dbReference>
<dbReference type="InterPro" id="IPR051935">
    <property type="entry name" value="HSDL2"/>
</dbReference>
<dbReference type="Proteomes" id="UP000294506">
    <property type="component" value="Unassembled WGS sequence"/>
</dbReference>
<accession>A0A4R7FY30</accession>
<dbReference type="Pfam" id="PF00106">
    <property type="entry name" value="adh_short"/>
    <property type="match status" value="1"/>
</dbReference>
<feature type="region of interest" description="Disordered" evidence="1">
    <location>
        <begin position="169"/>
        <end position="191"/>
    </location>
</feature>
<protein>
    <submittedName>
        <fullName evidence="2">Citronellol/citronellal dehydrogenase</fullName>
    </submittedName>
</protein>
<feature type="compositionally biased region" description="Low complexity" evidence="1">
    <location>
        <begin position="169"/>
        <end position="188"/>
    </location>
</feature>
<feature type="region of interest" description="Disordered" evidence="1">
    <location>
        <begin position="1"/>
        <end position="20"/>
    </location>
</feature>
<name>A0A4R7FY30_9MICC</name>
<comment type="caution">
    <text evidence="2">The sequence shown here is derived from an EMBL/GenBank/DDBJ whole genome shotgun (WGS) entry which is preliminary data.</text>
</comment>
<proteinExistence type="predicted"/>
<sequence length="346" mass="35568">MTQFTSPDPATATDPASATRPAAATKLAGRAGNLKGRTALISGGSRGIGHAIAVALAARGANVALLAKTDTPHPKLAGTVHTAVEDIRAAGGQGLAVVGDVRRDEDVLAAVERTVETFGGIDIVINNASAIDLSPTEVLDMKRYDLMHDINVRGTFLLSKTAAPHLRTSAAKHQAAAEGAAADTASSAGSEPGFTPQILTLSPPLALSSAGLDPVWLGRHLGYTMSKYGMSMTTVGLAAELEPDGVAVNSLWPATYIDTAAIRNLAALAGEQGETMIRGARRVEIVADAAVALLSGQVNTPGADGTPHPISGAFLTDEQVLRQLGIEDFTDYAVDPEAELIPDAFL</sequence>